<dbReference type="PANTHER" id="PTHR34985:SF1">
    <property type="entry name" value="SLR0554 PROTEIN"/>
    <property type="match status" value="1"/>
</dbReference>
<name>A0AAP3DER3_BRELA</name>
<comment type="caution">
    <text evidence="2">The sequence shown here is derived from an EMBL/GenBank/DDBJ whole genome shotgun (WGS) entry which is preliminary data.</text>
</comment>
<evidence type="ECO:0000259" key="1">
    <source>
        <dbReference type="Pfam" id="PF05272"/>
    </source>
</evidence>
<proteinExistence type="predicted"/>
<reference evidence="2" key="1">
    <citation type="submission" date="2022-09" db="EMBL/GenBank/DDBJ databases">
        <title>Genome analysis and characterization of larvicidal activity of Brevibacillus strains.</title>
        <authorList>
            <person name="Patrusheva E.V."/>
            <person name="Izotova A.O."/>
            <person name="Toshchakov S.V."/>
            <person name="Sineoky S.P."/>
        </authorList>
    </citation>
    <scope>NUCLEOTIDE SEQUENCE</scope>
    <source>
        <strain evidence="2">VKPM_B-13247</strain>
    </source>
</reference>
<dbReference type="InterPro" id="IPR007936">
    <property type="entry name" value="VapE-like_dom"/>
</dbReference>
<dbReference type="PANTHER" id="PTHR34985">
    <property type="entry name" value="SLR0554 PROTEIN"/>
    <property type="match status" value="1"/>
</dbReference>
<dbReference type="Proteomes" id="UP001077662">
    <property type="component" value="Unassembled WGS sequence"/>
</dbReference>
<evidence type="ECO:0000313" key="2">
    <source>
        <dbReference type="EMBL" id="MCZ0806647.1"/>
    </source>
</evidence>
<dbReference type="Pfam" id="PF05272">
    <property type="entry name" value="VapE-like_dom"/>
    <property type="match status" value="1"/>
</dbReference>
<feature type="domain" description="Virulence-associated protein E-like" evidence="1">
    <location>
        <begin position="467"/>
        <end position="685"/>
    </location>
</feature>
<evidence type="ECO:0000313" key="3">
    <source>
        <dbReference type="Proteomes" id="UP001077662"/>
    </source>
</evidence>
<dbReference type="SUPFAM" id="SSF52540">
    <property type="entry name" value="P-loop containing nucleoside triphosphate hydrolases"/>
    <property type="match status" value="1"/>
</dbReference>
<dbReference type="EMBL" id="JAPTNE010000007">
    <property type="protein sequence ID" value="MCZ0806647.1"/>
    <property type="molecule type" value="Genomic_DNA"/>
</dbReference>
<accession>A0AAP3DER3</accession>
<gene>
    <name evidence="2" type="ORF">O0554_06895</name>
</gene>
<protein>
    <submittedName>
        <fullName evidence="2">Virulence-associated E family protein</fullName>
    </submittedName>
</protein>
<dbReference type="AlphaFoldDB" id="A0AAP3DER3"/>
<organism evidence="2 3">
    <name type="scientific">Brevibacillus laterosporus</name>
    <name type="common">Bacillus laterosporus</name>
    <dbReference type="NCBI Taxonomy" id="1465"/>
    <lineage>
        <taxon>Bacteria</taxon>
        <taxon>Bacillati</taxon>
        <taxon>Bacillota</taxon>
        <taxon>Bacilli</taxon>
        <taxon>Bacillales</taxon>
        <taxon>Paenibacillaceae</taxon>
        <taxon>Brevibacillus</taxon>
    </lineage>
</organism>
<sequence>MTSVLEISFGRNRSDINWKPDYLTWEEFVEKLRKIRRTSESMAEYDRMTKAQKGKIKDGPAYVGGFIRGGRRKKENVENRWLITLDVDHADEDFCFAVDLILGGQAYVIYSTHSHRSNACKYRLVAPVSRPMSPDEYAAVSRKLADQIGMTSFDKTTFDVHRLMYLPSCSKDAKPFLEESEGDPIDVDAVLNSYVDWRNPLEWPRHPGEEATEKKRSNRMEDPRSKAGIVGAFCRAYTISEAIETYLEGVYEPVSHEGRYTYVGSTSYGGLVVYDEDTFAFSHHESDPISGREVNAFDLVRLNRFGELDDNASDRTNVSKLPSYKAMVDLAIKDIKVKRDIISEEFGEREEIDESDLDWMTQLEMHPKNPKVVLSNAWNAELILTHGDFANVLAYDAFGNTEVIRKDLPWRKRERVNADYEPWLGADDRRLQHYFGKRYGFKSEAVIKNALTEVVHQNTFHPIKEYLEDQQWDGAGRLDTLFIDYLGAEDSPYTRSVTRKMFVAAVKRLYEPGCKFDQMLVLVGPQGCGKSSLIAVMGRQWFSDSLRTFDNKEAGEHLQGSWIFEIGELAAMKKAEVEEIKQFLSKENDKYRVAYDRQVSEFPRKCVFFGTTNNHNFLKDTTGNRRFWPVTVDPEQRKKNHFEQLTDREVGQIWAEALSLYRGGESLNLTREIAEMAQKIQEGHMDIDPREGLVHEYLNALLPDNWDDMDLWARRSYLEKPTGTIPRARVCAAEIWAECLGNDPAKFNVWEARSLYDILRGVPNWKERVPSRTKFKLYGLQTTFEKSINK</sequence>
<dbReference type="InterPro" id="IPR027417">
    <property type="entry name" value="P-loop_NTPase"/>
</dbReference>